<dbReference type="Proteomes" id="UP000616724">
    <property type="component" value="Unassembled WGS sequence"/>
</dbReference>
<dbReference type="InterPro" id="IPR036291">
    <property type="entry name" value="NAD(P)-bd_dom_sf"/>
</dbReference>
<dbReference type="RefSeq" id="WP_203893780.1">
    <property type="nucleotide sequence ID" value="NZ_BOOH01000047.1"/>
</dbReference>
<feature type="domain" description="NAD(P)-binding" evidence="1">
    <location>
        <begin position="7"/>
        <end position="198"/>
    </location>
</feature>
<accession>A0A8J3RMG8</accession>
<dbReference type="SUPFAM" id="SSF51735">
    <property type="entry name" value="NAD(P)-binding Rossmann-fold domains"/>
    <property type="match status" value="1"/>
</dbReference>
<dbReference type="AlphaFoldDB" id="A0A8J3RMG8"/>
<dbReference type="Gene3D" id="3.40.50.720">
    <property type="entry name" value="NAD(P)-binding Rossmann-like Domain"/>
    <property type="match status" value="1"/>
</dbReference>
<dbReference type="Pfam" id="PF13460">
    <property type="entry name" value="NAD_binding_10"/>
    <property type="match status" value="1"/>
</dbReference>
<sequence length="216" mass="22349">MNIALIGATGRTGAHVLARLLQRGHHVTALVRTPAKLPPVAATADGLSVQTGDVLQTGALERLTDGAEAVISALGPVGRQADLHTRTAQLLVPLMLQRGLRRFVGISGAGVDAPGDDKSRQAKIISFLIQKLGGAAVADKPAELAVWLASGLDWTLVRPPRLLDGAPTGRIDHHAHRSVAGTTITHADLAAFMIEVVEGGLYAGAAPFVAGARRSS</sequence>
<comment type="caution">
    <text evidence="2">The sequence shown here is derived from an EMBL/GenBank/DDBJ whole genome shotgun (WGS) entry which is preliminary data.</text>
</comment>
<dbReference type="GO" id="GO:0004074">
    <property type="term" value="F:biliverdin reductase [NAD(P)H] activity"/>
    <property type="evidence" value="ECO:0007669"/>
    <property type="project" value="TreeGrafter"/>
</dbReference>
<reference evidence="2 3" key="1">
    <citation type="submission" date="2021-01" db="EMBL/GenBank/DDBJ databases">
        <title>Whole genome shotgun sequence of Planobispora longispora NBRC 13918.</title>
        <authorList>
            <person name="Komaki H."/>
            <person name="Tamura T."/>
        </authorList>
    </citation>
    <scope>NUCLEOTIDE SEQUENCE [LARGE SCALE GENOMIC DNA]</scope>
    <source>
        <strain evidence="2 3">NBRC 13918</strain>
    </source>
</reference>
<dbReference type="GO" id="GO:0042602">
    <property type="term" value="F:riboflavin reductase (NADPH) activity"/>
    <property type="evidence" value="ECO:0007669"/>
    <property type="project" value="TreeGrafter"/>
</dbReference>
<dbReference type="EMBL" id="BOOH01000047">
    <property type="protein sequence ID" value="GIH79316.1"/>
    <property type="molecule type" value="Genomic_DNA"/>
</dbReference>
<evidence type="ECO:0000259" key="1">
    <source>
        <dbReference type="Pfam" id="PF13460"/>
    </source>
</evidence>
<name>A0A8J3RMG8_9ACTN</name>
<keyword evidence="3" id="KW-1185">Reference proteome</keyword>
<evidence type="ECO:0000313" key="3">
    <source>
        <dbReference type="Proteomes" id="UP000616724"/>
    </source>
</evidence>
<dbReference type="InterPro" id="IPR051606">
    <property type="entry name" value="Polyketide_Oxido-like"/>
</dbReference>
<dbReference type="PANTHER" id="PTHR43355:SF2">
    <property type="entry name" value="FLAVIN REDUCTASE (NADPH)"/>
    <property type="match status" value="1"/>
</dbReference>
<protein>
    <submittedName>
        <fullName evidence="2">NmrA family transcriptional regulator</fullName>
    </submittedName>
</protein>
<proteinExistence type="predicted"/>
<organism evidence="2 3">
    <name type="scientific">Planobispora longispora</name>
    <dbReference type="NCBI Taxonomy" id="28887"/>
    <lineage>
        <taxon>Bacteria</taxon>
        <taxon>Bacillati</taxon>
        <taxon>Actinomycetota</taxon>
        <taxon>Actinomycetes</taxon>
        <taxon>Streptosporangiales</taxon>
        <taxon>Streptosporangiaceae</taxon>
        <taxon>Planobispora</taxon>
    </lineage>
</organism>
<dbReference type="InterPro" id="IPR016040">
    <property type="entry name" value="NAD(P)-bd_dom"/>
</dbReference>
<evidence type="ECO:0000313" key="2">
    <source>
        <dbReference type="EMBL" id="GIH79316.1"/>
    </source>
</evidence>
<dbReference type="PANTHER" id="PTHR43355">
    <property type="entry name" value="FLAVIN REDUCTASE (NADPH)"/>
    <property type="match status" value="1"/>
</dbReference>
<gene>
    <name evidence="2" type="ORF">Plo01_57450</name>
</gene>